<dbReference type="OrthoDB" id="9807210at2"/>
<dbReference type="AlphaFoldDB" id="A0A3D8JUV0"/>
<dbReference type="InterPro" id="IPR032466">
    <property type="entry name" value="Metal_Hydrolase"/>
</dbReference>
<gene>
    <name evidence="4" type="ORF">DWV00_21600</name>
</gene>
<keyword evidence="5" id="KW-1185">Reference proteome</keyword>
<dbReference type="InterPro" id="IPR006680">
    <property type="entry name" value="Amidohydro-rel"/>
</dbReference>
<dbReference type="InterPro" id="IPR011059">
    <property type="entry name" value="Metal-dep_hydrolase_composite"/>
</dbReference>
<dbReference type="Pfam" id="PF01979">
    <property type="entry name" value="Amidohydro_1"/>
    <property type="match status" value="1"/>
</dbReference>
<proteinExistence type="inferred from homology"/>
<keyword evidence="2 4" id="KW-0378">Hydrolase</keyword>
<dbReference type="Proteomes" id="UP000256838">
    <property type="component" value="Unassembled WGS sequence"/>
</dbReference>
<dbReference type="Gene3D" id="2.30.40.10">
    <property type="entry name" value="Urease, subunit C, domain 1"/>
    <property type="match status" value="1"/>
</dbReference>
<dbReference type="Gene3D" id="3.20.20.140">
    <property type="entry name" value="Metal-dependent hydrolases"/>
    <property type="match status" value="1"/>
</dbReference>
<sequence length="514" mass="54247">MPYPLQASNGLHDLSPDDFPRGPMLLAPEHVLLADGPARGYGVVVENDKFAFVAPLDAAMAAYPHLKPKRLPGKLLMPGFIDTHHHLTQSFGKALAFGEPSEIFKRIWVPLERCLDERLLYMSAKLAALEALRGGFTTVCDAGTRADDGGAAIAAAAHETGVRCVLGLICNNLGSNGAIAIDRARIEDLASAHLAQWEHDALVYPSLAVSVPEAASDDVLHAVASLCAESGSVFQTHANEHLASVERSLVARKMRPIEHLHHVRALNAHTLIAHATLVTPLELNMLANTGAAVAYNPVASQWKGNAVAPALQMSALGIRLGLGTDGTRSDGFRLIDAAEASQRIAFGLTSGDASCGGGELWLKQAFAGSADVLGLSAKIGAIATGYAADFLLVDVDVPEMKPSWNLGWELVRLANRDQIVAVFVGGRLRLWHGWPLDWDARGFLREIDAAAAEAVARAPIVRVHRDEAQRAYDEQQARPAASAAALATEAFAVANASGGLPTIHAVAGSSGGAL</sequence>
<dbReference type="PANTHER" id="PTHR43794">
    <property type="entry name" value="AMINOHYDROLASE SSNA-RELATED"/>
    <property type="match status" value="1"/>
</dbReference>
<accession>A0A3D8JUV0</accession>
<reference evidence="4 5" key="1">
    <citation type="submission" date="2018-08" db="EMBL/GenBank/DDBJ databases">
        <title>Paraburkholderia sp. DHOM06 isolated from forest soil.</title>
        <authorList>
            <person name="Gao Z.-H."/>
            <person name="Qiu L.-H."/>
        </authorList>
    </citation>
    <scope>NUCLEOTIDE SEQUENCE [LARGE SCALE GENOMIC DNA]</scope>
    <source>
        <strain evidence="4 5">DHOM06</strain>
    </source>
</reference>
<dbReference type="InterPro" id="IPR050287">
    <property type="entry name" value="MTA/SAH_deaminase"/>
</dbReference>
<evidence type="ECO:0000259" key="3">
    <source>
        <dbReference type="Pfam" id="PF01979"/>
    </source>
</evidence>
<dbReference type="EMBL" id="QRGA01000012">
    <property type="protein sequence ID" value="RDU96858.1"/>
    <property type="molecule type" value="Genomic_DNA"/>
</dbReference>
<dbReference type="PANTHER" id="PTHR43794:SF11">
    <property type="entry name" value="AMIDOHYDROLASE-RELATED DOMAIN-CONTAINING PROTEIN"/>
    <property type="match status" value="1"/>
</dbReference>
<comment type="caution">
    <text evidence="4">The sequence shown here is derived from an EMBL/GenBank/DDBJ whole genome shotgun (WGS) entry which is preliminary data.</text>
</comment>
<evidence type="ECO:0000256" key="2">
    <source>
        <dbReference type="ARBA" id="ARBA00022801"/>
    </source>
</evidence>
<feature type="domain" description="Amidohydrolase-related" evidence="3">
    <location>
        <begin position="76"/>
        <end position="428"/>
    </location>
</feature>
<dbReference type="SUPFAM" id="SSF51338">
    <property type="entry name" value="Composite domain of metallo-dependent hydrolases"/>
    <property type="match status" value="1"/>
</dbReference>
<evidence type="ECO:0000256" key="1">
    <source>
        <dbReference type="ARBA" id="ARBA00006745"/>
    </source>
</evidence>
<comment type="similarity">
    <text evidence="1">Belongs to the metallo-dependent hydrolases superfamily. ATZ/TRZ family.</text>
</comment>
<dbReference type="GO" id="GO:0016810">
    <property type="term" value="F:hydrolase activity, acting on carbon-nitrogen (but not peptide) bonds"/>
    <property type="evidence" value="ECO:0007669"/>
    <property type="project" value="InterPro"/>
</dbReference>
<evidence type="ECO:0000313" key="5">
    <source>
        <dbReference type="Proteomes" id="UP000256838"/>
    </source>
</evidence>
<dbReference type="RefSeq" id="WP_115535647.1">
    <property type="nucleotide sequence ID" value="NZ_QRGA01000012.1"/>
</dbReference>
<evidence type="ECO:0000313" key="4">
    <source>
        <dbReference type="EMBL" id="RDU96858.1"/>
    </source>
</evidence>
<organism evidence="4 5">
    <name type="scientific">Trinickia dinghuensis</name>
    <dbReference type="NCBI Taxonomy" id="2291023"/>
    <lineage>
        <taxon>Bacteria</taxon>
        <taxon>Pseudomonadati</taxon>
        <taxon>Pseudomonadota</taxon>
        <taxon>Betaproteobacteria</taxon>
        <taxon>Burkholderiales</taxon>
        <taxon>Burkholderiaceae</taxon>
        <taxon>Trinickia</taxon>
    </lineage>
</organism>
<name>A0A3D8JUV0_9BURK</name>
<dbReference type="SUPFAM" id="SSF51556">
    <property type="entry name" value="Metallo-dependent hydrolases"/>
    <property type="match status" value="1"/>
</dbReference>
<protein>
    <submittedName>
        <fullName evidence="4">Amidohydrolase</fullName>
    </submittedName>
</protein>